<dbReference type="InterPro" id="IPR036966">
    <property type="entry name" value="CBM3_sf"/>
</dbReference>
<feature type="active site" evidence="6">
    <location>
        <position position="440"/>
    </location>
</feature>
<evidence type="ECO:0000313" key="11">
    <source>
        <dbReference type="Proteomes" id="UP000661077"/>
    </source>
</evidence>
<dbReference type="SUPFAM" id="SSF49265">
    <property type="entry name" value="Fibronectin type III"/>
    <property type="match status" value="1"/>
</dbReference>
<keyword evidence="1 5" id="KW-0378">Hydrolase</keyword>
<dbReference type="PANTHER" id="PTHR22298">
    <property type="entry name" value="ENDO-1,4-BETA-GLUCANASE"/>
    <property type="match status" value="1"/>
</dbReference>
<dbReference type="SUPFAM" id="SSF48208">
    <property type="entry name" value="Six-hairpin glycosidases"/>
    <property type="match status" value="1"/>
</dbReference>
<evidence type="ECO:0000256" key="2">
    <source>
        <dbReference type="ARBA" id="ARBA00023277"/>
    </source>
</evidence>
<dbReference type="Pfam" id="PF00759">
    <property type="entry name" value="Glyco_hydro_9"/>
    <property type="match status" value="1"/>
</dbReference>
<evidence type="ECO:0000256" key="1">
    <source>
        <dbReference type="ARBA" id="ARBA00022801"/>
    </source>
</evidence>
<dbReference type="Pfam" id="PF00942">
    <property type="entry name" value="CBM_3"/>
    <property type="match status" value="1"/>
</dbReference>
<dbReference type="PROSITE" id="PS50853">
    <property type="entry name" value="FN3"/>
    <property type="match status" value="1"/>
</dbReference>
<dbReference type="Gene3D" id="2.60.40.10">
    <property type="entry name" value="Immunoglobulins"/>
    <property type="match status" value="1"/>
</dbReference>
<dbReference type="InterPro" id="IPR018221">
    <property type="entry name" value="Glyco_hydro_9_His_AS"/>
</dbReference>
<evidence type="ECO:0000256" key="6">
    <source>
        <dbReference type="PROSITE-ProRule" id="PRU10060"/>
    </source>
</evidence>
<dbReference type="InterPro" id="IPR033126">
    <property type="entry name" value="Glyco_hydro_9_Asp/Glu_AS"/>
</dbReference>
<dbReference type="SMART" id="SM01067">
    <property type="entry name" value="CBM_3"/>
    <property type="match status" value="1"/>
</dbReference>
<dbReference type="EMBL" id="JAEVLS010000006">
    <property type="protein sequence ID" value="MBM0107807.1"/>
    <property type="molecule type" value="Genomic_DNA"/>
</dbReference>
<keyword evidence="7" id="KW-0732">Signal</keyword>
<dbReference type="Proteomes" id="UP000661077">
    <property type="component" value="Unassembled WGS sequence"/>
</dbReference>
<evidence type="ECO:0000313" key="10">
    <source>
        <dbReference type="EMBL" id="MBM0107807.1"/>
    </source>
</evidence>
<dbReference type="EC" id="3.2.1.4" evidence="7"/>
<comment type="similarity">
    <text evidence="5 7">Belongs to the glycosyl hydrolase 9 (cellulase E) family.</text>
</comment>
<feature type="active site" evidence="5">
    <location>
        <position position="401"/>
    </location>
</feature>
<feature type="chain" id="PRO_5044960474" description="Endoglucanase" evidence="7">
    <location>
        <begin position="21"/>
        <end position="958"/>
    </location>
</feature>
<dbReference type="Pfam" id="PF00041">
    <property type="entry name" value="fn3"/>
    <property type="match status" value="1"/>
</dbReference>
<dbReference type="GO" id="GO:0016787">
    <property type="term" value="F:hydrolase activity"/>
    <property type="evidence" value="ECO:0007669"/>
    <property type="project" value="UniProtKB-KW"/>
</dbReference>
<dbReference type="InterPro" id="IPR008965">
    <property type="entry name" value="CBM2/CBM3_carb-bd_dom_sf"/>
</dbReference>
<dbReference type="InterPro" id="IPR008928">
    <property type="entry name" value="6-hairpin_glycosidase_sf"/>
</dbReference>
<evidence type="ECO:0000259" key="8">
    <source>
        <dbReference type="PROSITE" id="PS50853"/>
    </source>
</evidence>
<keyword evidence="7" id="KW-0136">Cellulose degradation</keyword>
<evidence type="ECO:0000256" key="7">
    <source>
        <dbReference type="RuleBase" id="RU361166"/>
    </source>
</evidence>
<sequence length="958" mass="101313">MDARWPLILACLWFASPVLAQTFNYAEALQKSLFFYEAQRSGDLPTSNRVNWRGDSGMQDGSDVGRDLTGGWYDAGDHVKFGLPMAATATMLAWGIVEYRASYVQIGQLDEALDQLRWATDYFIKAHTAPNELYGQVGAGGPDHAWWGPAEVMQMARPSFRITTSCPGSDLAGETAAALAAASIAFRPTDPTYANTLLTHARQLYSFADNYRGKYSDCITDAASFYNSWSGFNDELVWGAIWLYRATNEAAFLSKAESYYANLSNQQQTSVKSYKWTHAWDDKSYGSYVLLAKLTGATRYHEDSQRWLNWWTVGGTTHGADGTRVNYSPGGQAVLDQWGSLRYAANTAFVALVYSDALSDANLKARYHDFAVRQINYALGQNPLNRSFVVGFGTNPPRNPHHRTAHGSWTDQIGNPAISRHILYGALVGGPTAPNDQYTDDRSDYTMNEVATDYNAGFTSALARLVGEFGGTPLANFPTPEPVVGNEIFAEAALNASGSNFTEIKLLLNNQSGWPARVTDKLSFRYYFTLEPGVTPSQISLAANYNQCLPPTGPTQHSGNIYYVTVSCNGTKIYPGGQQHYRKEVQFRIASSGAWDTSNDWSFSGVSTTPGSTPVLVQRIPVYDNGVRVFGSEPGGGVVDVEPPSTPANLRVSGTTSSSVSLAWDASSDDVGVTGYQIFRGSTLAGTATSTAFTDTGRSPSTTYSYTVVAQDASGKQSAASAAVSATTTAVTQDFSISASPGSLSVARGSSGAVSIAITRSGGFTGAVALTASGLPSGVTASFSPASATGTTSTLTLTASSTAASGAAAVTITGTSGTATRTTTVSLNVTTPGGDGSVTVTPAVTSSSGHFVEQQLRIANTATLSALAVTIVVQRTTGISYSGQYNTVGSVIAQSSNSTATTITYQFTLAAGQTLGPSSNRTFAAQMSGTGTVHPTSGDTYTVTYTSGGQNFTVSGTF</sequence>
<evidence type="ECO:0000256" key="5">
    <source>
        <dbReference type="PROSITE-ProRule" id="PRU10059"/>
    </source>
</evidence>
<comment type="caution">
    <text evidence="10">The sequence shown here is derived from an EMBL/GenBank/DDBJ whole genome shotgun (WGS) entry which is preliminary data.</text>
</comment>
<evidence type="ECO:0000256" key="3">
    <source>
        <dbReference type="ARBA" id="ARBA00023295"/>
    </source>
</evidence>
<feature type="active site" evidence="6">
    <location>
        <position position="449"/>
    </location>
</feature>
<proteinExistence type="inferred from homology"/>
<dbReference type="InterPro" id="IPR013783">
    <property type="entry name" value="Ig-like_fold"/>
</dbReference>
<dbReference type="InterPro" id="IPR012341">
    <property type="entry name" value="6hp_glycosidase-like_sf"/>
</dbReference>
<dbReference type="Gene3D" id="1.50.10.10">
    <property type="match status" value="1"/>
</dbReference>
<dbReference type="Gene3D" id="2.60.40.710">
    <property type="entry name" value="Endoglucanase-like"/>
    <property type="match status" value="1"/>
</dbReference>
<dbReference type="InterPro" id="IPR001956">
    <property type="entry name" value="CBM3"/>
</dbReference>
<evidence type="ECO:0000259" key="9">
    <source>
        <dbReference type="PROSITE" id="PS51172"/>
    </source>
</evidence>
<feature type="signal peptide" evidence="7">
    <location>
        <begin position="1"/>
        <end position="20"/>
    </location>
</feature>
<keyword evidence="2 5" id="KW-0119">Carbohydrate metabolism</keyword>
<protein>
    <recommendedName>
        <fullName evidence="7">Endoglucanase</fullName>
        <ecNumber evidence="7">3.2.1.4</ecNumber>
    </recommendedName>
</protein>
<dbReference type="InterPro" id="IPR001701">
    <property type="entry name" value="Glyco_hydro_9"/>
</dbReference>
<dbReference type="PROSITE" id="PS00592">
    <property type="entry name" value="GH9_2"/>
    <property type="match status" value="1"/>
</dbReference>
<keyword evidence="11" id="KW-1185">Reference proteome</keyword>
<reference evidence="10 11" key="1">
    <citation type="journal article" date="2021" name="Int. J. Syst. Evol. Microbiol.">
        <title>Steroidobacter gossypii sp. nov., isolated from soil of cotton cropping field.</title>
        <authorList>
            <person name="Huang R."/>
            <person name="Yang S."/>
            <person name="Zhen C."/>
            <person name="Liu W."/>
        </authorList>
    </citation>
    <scope>NUCLEOTIDE SEQUENCE [LARGE SCALE GENOMIC DNA]</scope>
    <source>
        <strain evidence="10 11">S1-65</strain>
    </source>
</reference>
<accession>A0ABS1X3K3</accession>
<keyword evidence="3 5" id="KW-0326">Glycosidase</keyword>
<dbReference type="RefSeq" id="WP_203169922.1">
    <property type="nucleotide sequence ID" value="NZ_JAEVLS010000006.1"/>
</dbReference>
<keyword evidence="4 5" id="KW-0624">Polysaccharide degradation</keyword>
<organism evidence="10 11">
    <name type="scientific">Steroidobacter gossypii</name>
    <dbReference type="NCBI Taxonomy" id="2805490"/>
    <lineage>
        <taxon>Bacteria</taxon>
        <taxon>Pseudomonadati</taxon>
        <taxon>Pseudomonadota</taxon>
        <taxon>Gammaproteobacteria</taxon>
        <taxon>Steroidobacterales</taxon>
        <taxon>Steroidobacteraceae</taxon>
        <taxon>Steroidobacter</taxon>
    </lineage>
</organism>
<gene>
    <name evidence="10" type="ORF">JM946_23985</name>
</gene>
<evidence type="ECO:0000256" key="4">
    <source>
        <dbReference type="ARBA" id="ARBA00023326"/>
    </source>
</evidence>
<feature type="domain" description="CBM3" evidence="9">
    <location>
        <begin position="483"/>
        <end position="635"/>
    </location>
</feature>
<dbReference type="PROSITE" id="PS51172">
    <property type="entry name" value="CBM3"/>
    <property type="match status" value="1"/>
</dbReference>
<comment type="catalytic activity">
    <reaction evidence="7">
        <text>Endohydrolysis of (1-&gt;4)-beta-D-glucosidic linkages in cellulose, lichenin and cereal beta-D-glucans.</text>
        <dbReference type="EC" id="3.2.1.4"/>
    </reaction>
</comment>
<dbReference type="SUPFAM" id="SSF49384">
    <property type="entry name" value="Carbohydrate-binding domain"/>
    <property type="match status" value="1"/>
</dbReference>
<dbReference type="CDD" id="cd00063">
    <property type="entry name" value="FN3"/>
    <property type="match status" value="1"/>
</dbReference>
<dbReference type="SMART" id="SM00060">
    <property type="entry name" value="FN3"/>
    <property type="match status" value="1"/>
</dbReference>
<dbReference type="InterPro" id="IPR036116">
    <property type="entry name" value="FN3_sf"/>
</dbReference>
<feature type="domain" description="Fibronectin type-III" evidence="8">
    <location>
        <begin position="646"/>
        <end position="731"/>
    </location>
</feature>
<name>A0ABS1X3K3_9GAMM</name>
<dbReference type="InterPro" id="IPR003961">
    <property type="entry name" value="FN3_dom"/>
</dbReference>
<dbReference type="PROSITE" id="PS00698">
    <property type="entry name" value="GH9_3"/>
    <property type="match status" value="1"/>
</dbReference>